<accession>A0A0W1SND5</accession>
<dbReference type="OrthoDB" id="197151at2157"/>
<dbReference type="PANTHER" id="PTHR42951">
    <property type="entry name" value="METALLO-BETA-LACTAMASE DOMAIN-CONTAINING"/>
    <property type="match status" value="1"/>
</dbReference>
<feature type="domain" description="Metallo-beta-lactamase" evidence="1">
    <location>
        <begin position="20"/>
        <end position="228"/>
    </location>
</feature>
<dbReference type="InterPro" id="IPR050855">
    <property type="entry name" value="NDM-1-like"/>
</dbReference>
<dbReference type="CDD" id="cd07721">
    <property type="entry name" value="yflN-like_MBL-fold"/>
    <property type="match status" value="1"/>
</dbReference>
<gene>
    <name evidence="2" type="ORF">AUR66_13445</name>
</gene>
<dbReference type="SMART" id="SM00849">
    <property type="entry name" value="Lactamase_B"/>
    <property type="match status" value="1"/>
</dbReference>
<evidence type="ECO:0000313" key="2">
    <source>
        <dbReference type="EMBL" id="KTG27731.1"/>
    </source>
</evidence>
<dbReference type="PANTHER" id="PTHR42951:SF14">
    <property type="entry name" value="METALLO-BETA-LACTAMASE SUPERFAMILY PROTEIN"/>
    <property type="match status" value="1"/>
</dbReference>
<protein>
    <recommendedName>
        <fullName evidence="1">Metallo-beta-lactamase domain-containing protein</fullName>
    </recommendedName>
</protein>
<comment type="caution">
    <text evidence="2">The sequence shown here is derived from an EMBL/GenBank/DDBJ whole genome shotgun (WGS) entry which is preliminary data.</text>
</comment>
<dbReference type="AlphaFoldDB" id="A0A0W1SND5"/>
<dbReference type="InterPro" id="IPR001279">
    <property type="entry name" value="Metallo-B-lactamas"/>
</dbReference>
<dbReference type="InterPro" id="IPR036866">
    <property type="entry name" value="RibonucZ/Hydroxyglut_hydro"/>
</dbReference>
<evidence type="ECO:0000313" key="3">
    <source>
        <dbReference type="Proteomes" id="UP000053157"/>
    </source>
</evidence>
<dbReference type="SUPFAM" id="SSF56281">
    <property type="entry name" value="Metallo-hydrolase/oxidoreductase"/>
    <property type="match status" value="1"/>
</dbReference>
<name>A0A0W1SND5_9EURY</name>
<dbReference type="Gene3D" id="3.60.15.10">
    <property type="entry name" value="Ribonuclease Z/Hydroxyacylglutathione hydrolase-like"/>
    <property type="match status" value="1"/>
</dbReference>
<dbReference type="Pfam" id="PF00753">
    <property type="entry name" value="Lactamase_B"/>
    <property type="match status" value="1"/>
</dbReference>
<organism evidence="2 3">
    <name type="scientific">Haloferax profundi</name>
    <dbReference type="NCBI Taxonomy" id="1544718"/>
    <lineage>
        <taxon>Archaea</taxon>
        <taxon>Methanobacteriati</taxon>
        <taxon>Methanobacteriota</taxon>
        <taxon>Stenosarchaea group</taxon>
        <taxon>Halobacteria</taxon>
        <taxon>Halobacteriales</taxon>
        <taxon>Haloferacaceae</taxon>
        <taxon>Haloferax</taxon>
    </lineage>
</organism>
<dbReference type="Proteomes" id="UP000053157">
    <property type="component" value="Unassembled WGS sequence"/>
</dbReference>
<sequence length="240" mass="26105">MNTVRGQHVAEGVYRFGTKRINWYVVEEDGALTVVDAGLPGHWELLVEGVDALGYTLSDIEAILVTHGDLDHVGFAEWLHQATGAPVWIHPADVKHANTMSRSLPPIDFVKNLWRPATMSYFVEVVRSGVGSVPPLTEFEVFEDGDELDVPGHPTVIHVPGHTAGSSAFYLPDRGVLFCGDALMTLNVRDGKSTPPTVLPPIHYDVEKAWSSIRKLEPCGEVVLLSGHGEPWSGDVAAIV</sequence>
<reference evidence="2 3" key="1">
    <citation type="submission" date="2015-12" db="EMBL/GenBank/DDBJ databases">
        <title>Haloferax profundi sp. nov. isolated from the Discovery deep brine-seawater interface in the Red Sea.</title>
        <authorList>
            <person name="Zhang G."/>
            <person name="Stingl U."/>
            <person name="Rashid M."/>
        </authorList>
    </citation>
    <scope>NUCLEOTIDE SEQUENCE [LARGE SCALE GENOMIC DNA]</scope>
    <source>
        <strain evidence="2 3">SB29</strain>
    </source>
</reference>
<proteinExistence type="predicted"/>
<dbReference type="RefSeq" id="WP_058572026.1">
    <property type="nucleotide sequence ID" value="NZ_LOPV01000160.1"/>
</dbReference>
<dbReference type="EMBL" id="LOPV01000160">
    <property type="protein sequence ID" value="KTG27731.1"/>
    <property type="molecule type" value="Genomic_DNA"/>
</dbReference>
<keyword evidence="3" id="KW-1185">Reference proteome</keyword>
<evidence type="ECO:0000259" key="1">
    <source>
        <dbReference type="SMART" id="SM00849"/>
    </source>
</evidence>